<feature type="signal peptide" evidence="1">
    <location>
        <begin position="1"/>
        <end position="18"/>
    </location>
</feature>
<dbReference type="KEGG" id="cmos:111449745"/>
<protein>
    <submittedName>
        <fullName evidence="3">Uncharacterized protein LOC111449745</fullName>
    </submittedName>
</protein>
<organism evidence="2 3">
    <name type="scientific">Cucurbita moschata</name>
    <name type="common">Winter crookneck squash</name>
    <name type="synonym">Cucurbita pepo var. moschata</name>
    <dbReference type="NCBI Taxonomy" id="3662"/>
    <lineage>
        <taxon>Eukaryota</taxon>
        <taxon>Viridiplantae</taxon>
        <taxon>Streptophyta</taxon>
        <taxon>Embryophyta</taxon>
        <taxon>Tracheophyta</taxon>
        <taxon>Spermatophyta</taxon>
        <taxon>Magnoliopsida</taxon>
        <taxon>eudicotyledons</taxon>
        <taxon>Gunneridae</taxon>
        <taxon>Pentapetalae</taxon>
        <taxon>rosids</taxon>
        <taxon>fabids</taxon>
        <taxon>Cucurbitales</taxon>
        <taxon>Cucurbitaceae</taxon>
        <taxon>Cucurbiteae</taxon>
        <taxon>Cucurbita</taxon>
    </lineage>
</organism>
<gene>
    <name evidence="3" type="primary">LOC111449745</name>
</gene>
<evidence type="ECO:0000313" key="3">
    <source>
        <dbReference type="RefSeq" id="XP_022945542.1"/>
    </source>
</evidence>
<dbReference type="GeneID" id="111449745"/>
<dbReference type="RefSeq" id="XP_022945542.1">
    <property type="nucleotide sequence ID" value="XM_023089774.1"/>
</dbReference>
<dbReference type="AlphaFoldDB" id="A0A6J1G179"/>
<evidence type="ECO:0000313" key="2">
    <source>
        <dbReference type="Proteomes" id="UP000504609"/>
    </source>
</evidence>
<sequence length="176" mass="19048">MASLKLFIIAFLLFIVLARTQLAQCNTLKASISCLDCQSNYDFSGNMVEVNCKNVKNLSIAITEANGSFKTTLPSNAASDDSETAPSNCIAKLIGGPHQLYASRKGMASRVIKGTNSNFFTLANALTFSTCKHNTKCLSIKNFVADSKTIDLPLPPEWGFPPTSYYFPVLPIIGIP</sequence>
<dbReference type="Proteomes" id="UP000504609">
    <property type="component" value="Unplaced"/>
</dbReference>
<accession>A0A6J1G179</accession>
<name>A0A6J1G179_CUCMO</name>
<dbReference type="Pfam" id="PF01190">
    <property type="entry name" value="Pollen_Ole_e_1"/>
    <property type="match status" value="1"/>
</dbReference>
<evidence type="ECO:0000256" key="1">
    <source>
        <dbReference type="SAM" id="SignalP"/>
    </source>
</evidence>
<keyword evidence="2" id="KW-1185">Reference proteome</keyword>
<proteinExistence type="predicted"/>
<feature type="chain" id="PRO_5026882857" evidence="1">
    <location>
        <begin position="19"/>
        <end position="176"/>
    </location>
</feature>
<reference evidence="3" key="1">
    <citation type="submission" date="2025-08" db="UniProtKB">
        <authorList>
            <consortium name="RefSeq"/>
        </authorList>
    </citation>
    <scope>IDENTIFICATION</scope>
    <source>
        <tissue evidence="3">Young leaves</tissue>
    </source>
</reference>
<keyword evidence="1" id="KW-0732">Signal</keyword>